<dbReference type="GO" id="GO:0045490">
    <property type="term" value="P:pectin catabolic process"/>
    <property type="evidence" value="ECO:0007669"/>
    <property type="project" value="TreeGrafter"/>
</dbReference>
<evidence type="ECO:0000256" key="5">
    <source>
        <dbReference type="ARBA" id="ARBA00022729"/>
    </source>
</evidence>
<comment type="similarity">
    <text evidence="2 13">Belongs to the glycosyl hydrolase 28 family.</text>
</comment>
<dbReference type="EMBL" id="OU892280">
    <property type="protein sequence ID" value="CAG9768287.1"/>
    <property type="molecule type" value="Genomic_DNA"/>
</dbReference>
<keyword evidence="17" id="KW-1185">Reference proteome</keyword>
<comment type="subcellular location">
    <subcellularLocation>
        <location evidence="1">Secreted</location>
    </subcellularLocation>
</comment>
<keyword evidence="6" id="KW-0677">Repeat</keyword>
<dbReference type="OrthoDB" id="1546079at2759"/>
<evidence type="ECO:0000256" key="3">
    <source>
        <dbReference type="ARBA" id="ARBA00012736"/>
    </source>
</evidence>
<evidence type="ECO:0000313" key="15">
    <source>
        <dbReference type="EMBL" id="CAG9768286.1"/>
    </source>
</evidence>
<evidence type="ECO:0000256" key="11">
    <source>
        <dbReference type="ARBA" id="ARBA00023316"/>
    </source>
</evidence>
<feature type="chain" id="PRO_5040652764" description="endo-polygalacturonase" evidence="14">
    <location>
        <begin position="20"/>
        <end position="393"/>
    </location>
</feature>
<evidence type="ECO:0000256" key="14">
    <source>
        <dbReference type="SAM" id="SignalP"/>
    </source>
</evidence>
<keyword evidence="10 13" id="KW-0326">Glycosidase</keyword>
<accession>A0A9N9QPM2</accession>
<comment type="catalytic activity">
    <reaction evidence="12">
        <text>(1,4-alpha-D-galacturonosyl)n+m + H2O = (1,4-alpha-D-galacturonosyl)n + (1,4-alpha-D-galacturonosyl)m.</text>
        <dbReference type="EC" id="3.2.1.15"/>
    </reaction>
</comment>
<keyword evidence="8" id="KW-1015">Disulfide bond</keyword>
<dbReference type="EMBL" id="OU892280">
    <property type="protein sequence ID" value="CAG9768286.1"/>
    <property type="molecule type" value="Genomic_DNA"/>
</dbReference>
<dbReference type="AlphaFoldDB" id="A0A9N9QPM2"/>
<dbReference type="InterPro" id="IPR006626">
    <property type="entry name" value="PbH1"/>
</dbReference>
<dbReference type="GO" id="GO:0071555">
    <property type="term" value="P:cell wall organization"/>
    <property type="evidence" value="ECO:0007669"/>
    <property type="project" value="UniProtKB-KW"/>
</dbReference>
<evidence type="ECO:0000256" key="10">
    <source>
        <dbReference type="ARBA" id="ARBA00023295"/>
    </source>
</evidence>
<dbReference type="InterPro" id="IPR012334">
    <property type="entry name" value="Pectin_lyas_fold"/>
</dbReference>
<keyword evidence="11" id="KW-0961">Cell wall biogenesis/degradation</keyword>
<organism evidence="15 17">
    <name type="scientific">Ceutorhynchus assimilis</name>
    <name type="common">cabbage seed weevil</name>
    <dbReference type="NCBI Taxonomy" id="467358"/>
    <lineage>
        <taxon>Eukaryota</taxon>
        <taxon>Metazoa</taxon>
        <taxon>Ecdysozoa</taxon>
        <taxon>Arthropoda</taxon>
        <taxon>Hexapoda</taxon>
        <taxon>Insecta</taxon>
        <taxon>Pterygota</taxon>
        <taxon>Neoptera</taxon>
        <taxon>Endopterygota</taxon>
        <taxon>Coleoptera</taxon>
        <taxon>Polyphaga</taxon>
        <taxon>Cucujiformia</taxon>
        <taxon>Curculionidae</taxon>
        <taxon>Ceutorhynchinae</taxon>
        <taxon>Ceutorhynchus</taxon>
    </lineage>
</organism>
<gene>
    <name evidence="15" type="ORF">CEUTPL_LOCUS8832</name>
    <name evidence="16" type="ORF">CEUTPL_LOCUS8833</name>
</gene>
<dbReference type="Proteomes" id="UP001152799">
    <property type="component" value="Chromosome 4"/>
</dbReference>
<dbReference type="GO" id="GO:0005576">
    <property type="term" value="C:extracellular region"/>
    <property type="evidence" value="ECO:0007669"/>
    <property type="project" value="UniProtKB-SubCell"/>
</dbReference>
<evidence type="ECO:0000256" key="8">
    <source>
        <dbReference type="ARBA" id="ARBA00023157"/>
    </source>
</evidence>
<evidence type="ECO:0000256" key="9">
    <source>
        <dbReference type="ARBA" id="ARBA00023180"/>
    </source>
</evidence>
<dbReference type="Gene3D" id="2.160.20.10">
    <property type="entry name" value="Single-stranded right-handed beta-helix, Pectin lyase-like"/>
    <property type="match status" value="1"/>
</dbReference>
<evidence type="ECO:0000256" key="2">
    <source>
        <dbReference type="ARBA" id="ARBA00008834"/>
    </source>
</evidence>
<evidence type="ECO:0000256" key="7">
    <source>
        <dbReference type="ARBA" id="ARBA00022801"/>
    </source>
</evidence>
<sequence length="393" mass="41764">MMSFQVATLVALLAIGAFARPQQQTFSHEGIGYAVLNHTVQPVPDGCTINSVIDVASVVAACTTINVGSFVVPAANQPLIMNLKQGTTLTFTGQINFAKHAFKGYLMEIMGAKINVVGSNTHQLHGHGEQYWDGIGGAGSPKPTFLYLKGTGGSQFTGLHIKNCPERCVAIDGSNDITVSGFLVDNREGAPGKAPKGKEGHNTDGFDVAKTQYLTLKNNVVYNQDDCVAINNGAHMTIDNLNCDGSHGFDIATGMSTTDQSQNMVNNITFKNSKLFNGMYGLHILTCNDGGRGYVKNINYQNIVFNGPSDYGIMVQQDFSNKAQHSTNQPTGNVPISNVQYNGVTGTMNGKFSSALTIRCASGACSNIGLNGVKITGARAPNKCTGYKVNGWC</sequence>
<evidence type="ECO:0000256" key="1">
    <source>
        <dbReference type="ARBA" id="ARBA00004613"/>
    </source>
</evidence>
<keyword evidence="7 13" id="KW-0378">Hydrolase</keyword>
<evidence type="ECO:0000256" key="6">
    <source>
        <dbReference type="ARBA" id="ARBA00022737"/>
    </source>
</evidence>
<evidence type="ECO:0000256" key="12">
    <source>
        <dbReference type="ARBA" id="ARBA00034074"/>
    </source>
</evidence>
<dbReference type="EC" id="3.2.1.15" evidence="3"/>
<proteinExistence type="inferred from homology"/>
<evidence type="ECO:0000313" key="17">
    <source>
        <dbReference type="Proteomes" id="UP001152799"/>
    </source>
</evidence>
<dbReference type="GO" id="GO:0004650">
    <property type="term" value="F:polygalacturonase activity"/>
    <property type="evidence" value="ECO:0007669"/>
    <property type="project" value="UniProtKB-EC"/>
</dbReference>
<dbReference type="PANTHER" id="PTHR31884">
    <property type="entry name" value="POLYGALACTURONASE"/>
    <property type="match status" value="1"/>
</dbReference>
<keyword evidence="9" id="KW-0325">Glycoprotein</keyword>
<keyword evidence="4" id="KW-0964">Secreted</keyword>
<dbReference type="InterPro" id="IPR000743">
    <property type="entry name" value="Glyco_hydro_28"/>
</dbReference>
<dbReference type="SMART" id="SM00710">
    <property type="entry name" value="PbH1"/>
    <property type="match status" value="5"/>
</dbReference>
<dbReference type="PANTHER" id="PTHR31884:SF9">
    <property type="entry name" value="ENDOPOLYGALACTURONASE D-RELATED"/>
    <property type="match status" value="1"/>
</dbReference>
<keyword evidence="5 14" id="KW-0732">Signal</keyword>
<name>A0A9N9QPM2_9CUCU</name>
<dbReference type="InterPro" id="IPR011050">
    <property type="entry name" value="Pectin_lyase_fold/virulence"/>
</dbReference>
<evidence type="ECO:0000256" key="13">
    <source>
        <dbReference type="RuleBase" id="RU361169"/>
    </source>
</evidence>
<evidence type="ECO:0000256" key="4">
    <source>
        <dbReference type="ARBA" id="ARBA00022525"/>
    </source>
</evidence>
<feature type="signal peptide" evidence="14">
    <location>
        <begin position="1"/>
        <end position="19"/>
    </location>
</feature>
<dbReference type="InterPro" id="IPR050434">
    <property type="entry name" value="Glycosyl_hydrlase_28"/>
</dbReference>
<reference evidence="15" key="1">
    <citation type="submission" date="2022-01" db="EMBL/GenBank/DDBJ databases">
        <authorList>
            <person name="King R."/>
        </authorList>
    </citation>
    <scope>NUCLEOTIDE SEQUENCE</scope>
</reference>
<dbReference type="SUPFAM" id="SSF51126">
    <property type="entry name" value="Pectin lyase-like"/>
    <property type="match status" value="1"/>
</dbReference>
<protein>
    <recommendedName>
        <fullName evidence="3">endo-polygalacturonase</fullName>
        <ecNumber evidence="3">3.2.1.15</ecNumber>
    </recommendedName>
</protein>
<evidence type="ECO:0000313" key="16">
    <source>
        <dbReference type="EMBL" id="CAG9768287.1"/>
    </source>
</evidence>
<dbReference type="Pfam" id="PF00295">
    <property type="entry name" value="Glyco_hydro_28"/>
    <property type="match status" value="1"/>
</dbReference>